<keyword evidence="3" id="KW-1185">Reference proteome</keyword>
<dbReference type="PROSITE" id="PS51782">
    <property type="entry name" value="LYSM"/>
    <property type="match status" value="1"/>
</dbReference>
<dbReference type="PANTHER" id="PTHR34700">
    <property type="entry name" value="POTASSIUM BINDING PROTEIN KBP"/>
    <property type="match status" value="1"/>
</dbReference>
<name>A0A3Q9I761_9BACL</name>
<protein>
    <submittedName>
        <fullName evidence="2">LysM peptidoglycan-binding domain-containing protein</fullName>
    </submittedName>
</protein>
<evidence type="ECO:0000313" key="3">
    <source>
        <dbReference type="Proteomes" id="UP000270678"/>
    </source>
</evidence>
<evidence type="ECO:0000313" key="2">
    <source>
        <dbReference type="EMBL" id="AZS14242.1"/>
    </source>
</evidence>
<dbReference type="InterPro" id="IPR052196">
    <property type="entry name" value="Bact_Kbp"/>
</dbReference>
<reference evidence="3" key="1">
    <citation type="submission" date="2018-12" db="EMBL/GenBank/DDBJ databases">
        <title>Complete genome sequence of Paenibacillus sp. MBLB1234.</title>
        <authorList>
            <person name="Nam Y.-D."/>
            <person name="Kang J."/>
            <person name="Chung W.-H."/>
            <person name="Park Y.S."/>
        </authorList>
    </citation>
    <scope>NUCLEOTIDE SEQUENCE [LARGE SCALE GENOMIC DNA]</scope>
    <source>
        <strain evidence="3">MBLB1234</strain>
    </source>
</reference>
<dbReference type="EMBL" id="CP034346">
    <property type="protein sequence ID" value="AZS14242.1"/>
    <property type="molecule type" value="Genomic_DNA"/>
</dbReference>
<dbReference type="AlphaFoldDB" id="A0A3Q9I761"/>
<dbReference type="KEGG" id="plut:EI981_07045"/>
<organism evidence="2 3">
    <name type="scientific">Paenibacillus lutimineralis</name>
    <dbReference type="NCBI Taxonomy" id="2707005"/>
    <lineage>
        <taxon>Bacteria</taxon>
        <taxon>Bacillati</taxon>
        <taxon>Bacillota</taxon>
        <taxon>Bacilli</taxon>
        <taxon>Bacillales</taxon>
        <taxon>Paenibacillaceae</taxon>
        <taxon>Paenibacillus</taxon>
    </lineage>
</organism>
<dbReference type="OrthoDB" id="9800780at2"/>
<dbReference type="InterPro" id="IPR036779">
    <property type="entry name" value="LysM_dom_sf"/>
</dbReference>
<dbReference type="Gene3D" id="3.10.350.10">
    <property type="entry name" value="LysM domain"/>
    <property type="match status" value="1"/>
</dbReference>
<accession>A0A3Q9I761</accession>
<dbReference type="PANTHER" id="PTHR34700:SF4">
    <property type="entry name" value="PHAGE-LIKE ELEMENT PBSX PROTEIN XKDP"/>
    <property type="match status" value="1"/>
</dbReference>
<sequence>MEIHLIDSAGKDFYFPVNPEEITITRGKALETINIVALGEYDFPIGERVKEIAFSSFFPAAYDPGYCKYENLPDPQVAMNQITSMMNSKRPVRLIISDTAVNVLVMLSAHNSTFKGGEPGDVYFEITARTWQEMKVHTSAAAQAKNSPSNRSDTKQAAKTYTVKSGDTLSKIAKLELGSSSKWQAIYKANAKTIGKDPNKIKPGQKLVLP</sequence>
<dbReference type="Proteomes" id="UP000270678">
    <property type="component" value="Chromosome"/>
</dbReference>
<gene>
    <name evidence="2" type="ORF">EI981_07045</name>
</gene>
<dbReference type="SUPFAM" id="SSF54106">
    <property type="entry name" value="LysM domain"/>
    <property type="match status" value="1"/>
</dbReference>
<dbReference type="SMART" id="SM00257">
    <property type="entry name" value="LysM"/>
    <property type="match status" value="1"/>
</dbReference>
<evidence type="ECO:0000259" key="1">
    <source>
        <dbReference type="PROSITE" id="PS51782"/>
    </source>
</evidence>
<proteinExistence type="predicted"/>
<dbReference type="CDD" id="cd00118">
    <property type="entry name" value="LysM"/>
    <property type="match status" value="1"/>
</dbReference>
<dbReference type="RefSeq" id="WP_126996718.1">
    <property type="nucleotide sequence ID" value="NZ_CP034346.1"/>
</dbReference>
<dbReference type="InterPro" id="IPR018392">
    <property type="entry name" value="LysM"/>
</dbReference>
<dbReference type="Pfam" id="PF01476">
    <property type="entry name" value="LysM"/>
    <property type="match status" value="1"/>
</dbReference>
<feature type="domain" description="LysM" evidence="1">
    <location>
        <begin position="159"/>
        <end position="209"/>
    </location>
</feature>